<keyword evidence="4 5" id="KW-0472">Membrane</keyword>
<comment type="caution">
    <text evidence="6">The sequence shown here is derived from an EMBL/GenBank/DDBJ whole genome shotgun (WGS) entry which is preliminary data.</text>
</comment>
<protein>
    <recommendedName>
        <fullName evidence="8">DUF4870 domain-containing protein</fullName>
    </recommendedName>
</protein>
<feature type="transmembrane region" description="Helical" evidence="5">
    <location>
        <begin position="12"/>
        <end position="31"/>
    </location>
</feature>
<feature type="transmembrane region" description="Helical" evidence="5">
    <location>
        <begin position="43"/>
        <end position="66"/>
    </location>
</feature>
<evidence type="ECO:0000256" key="1">
    <source>
        <dbReference type="ARBA" id="ARBA00004141"/>
    </source>
</evidence>
<proteinExistence type="predicted"/>
<evidence type="ECO:0008006" key="8">
    <source>
        <dbReference type="Google" id="ProtNLM"/>
    </source>
</evidence>
<dbReference type="InterPro" id="IPR019109">
    <property type="entry name" value="MamF_MmsF"/>
</dbReference>
<keyword evidence="2 5" id="KW-0812">Transmembrane</keyword>
<organism evidence="6 7">
    <name type="scientific">Zongyangia hominis</name>
    <dbReference type="NCBI Taxonomy" id="2763677"/>
    <lineage>
        <taxon>Bacteria</taxon>
        <taxon>Bacillati</taxon>
        <taxon>Bacillota</taxon>
        <taxon>Clostridia</taxon>
        <taxon>Eubacteriales</taxon>
        <taxon>Oscillospiraceae</taxon>
        <taxon>Zongyangia</taxon>
    </lineage>
</organism>
<keyword evidence="7" id="KW-1185">Reference proteome</keyword>
<dbReference type="AlphaFoldDB" id="A0A926IBP5"/>
<evidence type="ECO:0000256" key="4">
    <source>
        <dbReference type="ARBA" id="ARBA00023136"/>
    </source>
</evidence>
<dbReference type="GO" id="GO:0016020">
    <property type="term" value="C:membrane"/>
    <property type="evidence" value="ECO:0007669"/>
    <property type="project" value="UniProtKB-SubCell"/>
</dbReference>
<dbReference type="Proteomes" id="UP000660861">
    <property type="component" value="Unassembled WGS sequence"/>
</dbReference>
<evidence type="ECO:0000313" key="7">
    <source>
        <dbReference type="Proteomes" id="UP000660861"/>
    </source>
</evidence>
<name>A0A926IBP5_9FIRM</name>
<dbReference type="RefSeq" id="WP_262397587.1">
    <property type="nucleotide sequence ID" value="NZ_JACRTC010000003.1"/>
</dbReference>
<dbReference type="EMBL" id="JACRTC010000003">
    <property type="protein sequence ID" value="MBC8570498.1"/>
    <property type="molecule type" value="Genomic_DNA"/>
</dbReference>
<sequence length="111" mass="12438">MSNQTLNMKPNVAAALSYVFGWISGLIIFFLEKQDRYVRIHAMQSILVSAIFTVLTAVIRFVLGWFFLGKLILGVLSFAFFLVWLICIVQAASYKDFRIPFIGAIAEGIVG</sequence>
<evidence type="ECO:0000256" key="2">
    <source>
        <dbReference type="ARBA" id="ARBA00022692"/>
    </source>
</evidence>
<accession>A0A926IBP5</accession>
<evidence type="ECO:0000256" key="3">
    <source>
        <dbReference type="ARBA" id="ARBA00022989"/>
    </source>
</evidence>
<reference evidence="6" key="1">
    <citation type="submission" date="2020-08" db="EMBL/GenBank/DDBJ databases">
        <title>Genome public.</title>
        <authorList>
            <person name="Liu C."/>
            <person name="Sun Q."/>
        </authorList>
    </citation>
    <scope>NUCLEOTIDE SEQUENCE</scope>
    <source>
        <strain evidence="6">NSJ-54</strain>
    </source>
</reference>
<dbReference type="PANTHER" id="PTHR36460">
    <property type="entry name" value="UPF0132 DOMAIN PROTEIN (AFU_ORTHOLOGUE AFUA_3G10255)"/>
    <property type="match status" value="1"/>
</dbReference>
<feature type="transmembrane region" description="Helical" evidence="5">
    <location>
        <begin position="72"/>
        <end position="92"/>
    </location>
</feature>
<keyword evidence="3 5" id="KW-1133">Transmembrane helix</keyword>
<dbReference type="Pfam" id="PF09685">
    <property type="entry name" value="MamF_MmsF"/>
    <property type="match status" value="1"/>
</dbReference>
<evidence type="ECO:0000256" key="5">
    <source>
        <dbReference type="SAM" id="Phobius"/>
    </source>
</evidence>
<evidence type="ECO:0000313" key="6">
    <source>
        <dbReference type="EMBL" id="MBC8570498.1"/>
    </source>
</evidence>
<dbReference type="PANTHER" id="PTHR36460:SF1">
    <property type="entry name" value="UPF0132 DOMAIN PROTEIN (AFU_ORTHOLOGUE AFUA_3G10255)"/>
    <property type="match status" value="1"/>
</dbReference>
<gene>
    <name evidence="6" type="ORF">H8709_06595</name>
</gene>
<comment type="subcellular location">
    <subcellularLocation>
        <location evidence="1">Membrane</location>
        <topology evidence="1">Multi-pass membrane protein</topology>
    </subcellularLocation>
</comment>